<evidence type="ECO:0000313" key="1">
    <source>
        <dbReference type="EMBL" id="PZO22247.1"/>
    </source>
</evidence>
<reference evidence="2" key="1">
    <citation type="submission" date="2018-04" db="EMBL/GenBank/DDBJ databases">
        <authorList>
            <person name="Cornet L."/>
        </authorList>
    </citation>
    <scope>NUCLEOTIDE SEQUENCE [LARGE SCALE GENOMIC DNA]</scope>
</reference>
<reference evidence="1 2" key="2">
    <citation type="submission" date="2018-06" db="EMBL/GenBank/DDBJ databases">
        <title>Metagenomic assembly of (sub)arctic Cyanobacteria and their associated microbiome from non-axenic cultures.</title>
        <authorList>
            <person name="Baurain D."/>
        </authorList>
    </citation>
    <scope>NUCLEOTIDE SEQUENCE [LARGE SCALE GENOMIC DNA]</scope>
    <source>
        <strain evidence="1">ULC129bin1</strain>
    </source>
</reference>
<sequence>MSGQAIEYIRDTAGEPSAVVIPIAIWRQIFPDVDISVEQLTEQIEDYCLNKAMDEAAESPLMSREEAIAFLQEDEG</sequence>
<name>A0A2W4USK0_9CYAN</name>
<evidence type="ECO:0008006" key="3">
    <source>
        <dbReference type="Google" id="ProtNLM"/>
    </source>
</evidence>
<proteinExistence type="predicted"/>
<organism evidence="1 2">
    <name type="scientific">Leptolyngbya foveolarum</name>
    <dbReference type="NCBI Taxonomy" id="47253"/>
    <lineage>
        <taxon>Bacteria</taxon>
        <taxon>Bacillati</taxon>
        <taxon>Cyanobacteriota</taxon>
        <taxon>Cyanophyceae</taxon>
        <taxon>Leptolyngbyales</taxon>
        <taxon>Leptolyngbyaceae</taxon>
        <taxon>Leptolyngbya group</taxon>
        <taxon>Leptolyngbya</taxon>
    </lineage>
</organism>
<dbReference type="Proteomes" id="UP000249354">
    <property type="component" value="Unassembled WGS sequence"/>
</dbReference>
<dbReference type="Pfam" id="PF18506">
    <property type="entry name" value="RelB-like"/>
    <property type="match status" value="1"/>
</dbReference>
<protein>
    <recommendedName>
        <fullName evidence="3">Prevent-host-death protein</fullName>
    </recommendedName>
</protein>
<evidence type="ECO:0000313" key="2">
    <source>
        <dbReference type="Proteomes" id="UP000249354"/>
    </source>
</evidence>
<dbReference type="AlphaFoldDB" id="A0A2W4USK0"/>
<dbReference type="EMBL" id="QBMC01000012">
    <property type="protein sequence ID" value="PZO22247.1"/>
    <property type="molecule type" value="Genomic_DNA"/>
</dbReference>
<gene>
    <name evidence="1" type="ORF">DCF25_03365</name>
</gene>
<comment type="caution">
    <text evidence="1">The sequence shown here is derived from an EMBL/GenBank/DDBJ whole genome shotgun (WGS) entry which is preliminary data.</text>
</comment>
<dbReference type="InterPro" id="IPR049537">
    <property type="entry name" value="RelB-like"/>
</dbReference>
<accession>A0A2W4USK0</accession>